<comment type="caution">
    <text evidence="7">The sequence shown here is derived from an EMBL/GenBank/DDBJ whole genome shotgun (WGS) entry which is preliminary data.</text>
</comment>
<dbReference type="InterPro" id="IPR011766">
    <property type="entry name" value="TPP_enzyme_TPP-bd"/>
</dbReference>
<keyword evidence="7" id="KW-0670">Pyruvate</keyword>
<dbReference type="HOGENOM" id="CLU_013748_3_0_9"/>
<feature type="domain" description="Thiamine pyrophosphate enzyme TPP-binding" evidence="5">
    <location>
        <begin position="381"/>
        <end position="526"/>
    </location>
</feature>
<dbReference type="NCBIfam" id="NF006377">
    <property type="entry name" value="PRK08611.1"/>
    <property type="match status" value="1"/>
</dbReference>
<evidence type="ECO:0000256" key="1">
    <source>
        <dbReference type="ARBA" id="ARBA00007812"/>
    </source>
</evidence>
<dbReference type="InterPro" id="IPR012000">
    <property type="entry name" value="Thiamin_PyroP_enz_cen_dom"/>
</dbReference>
<feature type="domain" description="Thiamine pyrophosphate enzyme central" evidence="4">
    <location>
        <begin position="193"/>
        <end position="320"/>
    </location>
</feature>
<dbReference type="PANTHER" id="PTHR42981">
    <property type="entry name" value="PYRUVATE DEHYDROGENASE [UBIQUINONE]"/>
    <property type="match status" value="1"/>
</dbReference>
<evidence type="ECO:0000259" key="5">
    <source>
        <dbReference type="Pfam" id="PF02775"/>
    </source>
</evidence>
<evidence type="ECO:0000259" key="6">
    <source>
        <dbReference type="Pfam" id="PF02776"/>
    </source>
</evidence>
<dbReference type="Pfam" id="PF02776">
    <property type="entry name" value="TPP_enzyme_N"/>
    <property type="match status" value="1"/>
</dbReference>
<dbReference type="OrthoDB" id="4494979at2"/>
<proteinExistence type="inferred from homology"/>
<dbReference type="PANTHER" id="PTHR42981:SF2">
    <property type="entry name" value="PYRUVATE DEHYDROGENASE [UBIQUINONE]"/>
    <property type="match status" value="1"/>
</dbReference>
<organism evidence="7 8">
    <name type="scientific">Bombilactobacillus mellis</name>
    <dbReference type="NCBI Taxonomy" id="1218508"/>
    <lineage>
        <taxon>Bacteria</taxon>
        <taxon>Bacillati</taxon>
        <taxon>Bacillota</taxon>
        <taxon>Bacilli</taxon>
        <taxon>Lactobacillales</taxon>
        <taxon>Lactobacillaceae</taxon>
        <taxon>Bombilactobacillus</taxon>
    </lineage>
</organism>
<sequence length="575" mass="62742">MTKINAADKMVQVMADWGIKNVYGLPGDSVDTTVEALYRKRSEISFTQVRHEEVAALAAAAYGKLTGQVGVCLSIGGPGAIHLLNGLYDAKMDHAPVVAIVGQVATNVMNTGFFQEINTPALFKDVAVYNKLVTSPASLPRLMDEALRQAYTYKGVAVLTIPDDIPEHKITDDFVSSASNFHLETKSASLAEVDRALELLRHSKKPVVLLGKGAQNAGAEAKEFVEHYALPFIQTMPAKGIIADDHPNSLGQLGKLGTKPAFEAMANADLLILIGTDYPYTSYLNQKIPAIQIDGNANFIGHRHQVAAAIVADAKSALTLLNARGELVVNRPFLDACQQNMRVWRSWMNSVQNKSHEGVLPSKLFTTLSQQAPDNVVWAIDVGTATSFGARFLDVQPLQKYVISSWLGTMGCALPSALAAKQIWPRRPVYAVCGDGAFSMVMQDFVTAVKYKLPIVVIVLNNKMLSFIKYEQQAAGQQNYAIDLADIDYAKFAVACGGIGVNVKTDAEFATALKQFQSPKRPVLINAAVADEAPLPGKIVMDEAQGYLKFGWEYFKDKFQIPQMPPLKEIMRQFF</sequence>
<dbReference type="CDD" id="cd02014">
    <property type="entry name" value="TPP_POX"/>
    <property type="match status" value="1"/>
</dbReference>
<dbReference type="EMBL" id="JXBZ01000002">
    <property type="protein sequence ID" value="KJY51144.1"/>
    <property type="molecule type" value="Genomic_DNA"/>
</dbReference>
<evidence type="ECO:0000313" key="8">
    <source>
        <dbReference type="Proteomes" id="UP000033695"/>
    </source>
</evidence>
<protein>
    <submittedName>
        <fullName evidence="7">Pyruvate oxidase</fullName>
    </submittedName>
</protein>
<dbReference type="InterPro" id="IPR029061">
    <property type="entry name" value="THDP-binding"/>
</dbReference>
<dbReference type="Proteomes" id="UP000033695">
    <property type="component" value="Unassembled WGS sequence"/>
</dbReference>
<dbReference type="InterPro" id="IPR047212">
    <property type="entry name" value="TPP_POXB-like"/>
</dbReference>
<dbReference type="RefSeq" id="WP_045922098.1">
    <property type="nucleotide sequence ID" value="NZ_JBHTHW010000004.1"/>
</dbReference>
<dbReference type="PATRIC" id="fig|1218508.4.peg.194"/>
<dbReference type="Gene3D" id="3.40.50.1220">
    <property type="entry name" value="TPP-binding domain"/>
    <property type="match status" value="1"/>
</dbReference>
<dbReference type="InterPro" id="IPR047211">
    <property type="entry name" value="POXB-like"/>
</dbReference>
<dbReference type="SUPFAM" id="SSF52518">
    <property type="entry name" value="Thiamin diphosphate-binding fold (THDP-binding)"/>
    <property type="match status" value="2"/>
</dbReference>
<keyword evidence="8" id="KW-1185">Reference proteome</keyword>
<dbReference type="InterPro" id="IPR047210">
    <property type="entry name" value="TPP_PYR_POXB-like"/>
</dbReference>
<dbReference type="STRING" id="1218508.JG29_01880"/>
<dbReference type="AlphaFoldDB" id="A0A0F4KYW6"/>
<reference evidence="7 8" key="1">
    <citation type="submission" date="2014-12" db="EMBL/GenBank/DDBJ databases">
        <title>Comparative genomics of the lactic acid bacteria isolated from the honey bee gut.</title>
        <authorList>
            <person name="Ellegaard K.M."/>
            <person name="Tamarit D."/>
            <person name="Javelind E."/>
            <person name="Olofsson T."/>
            <person name="Andersson S.G."/>
            <person name="Vasquez A."/>
        </authorList>
    </citation>
    <scope>NUCLEOTIDE SEQUENCE [LARGE SCALE GENOMIC DNA]</scope>
    <source>
        <strain evidence="7 8">Hon2</strain>
    </source>
</reference>
<feature type="domain" description="Thiamine pyrophosphate enzyme N-terminal TPP-binding" evidence="6">
    <location>
        <begin position="5"/>
        <end position="119"/>
    </location>
</feature>
<dbReference type="Pfam" id="PF02775">
    <property type="entry name" value="TPP_enzyme_C"/>
    <property type="match status" value="1"/>
</dbReference>
<dbReference type="Gene3D" id="3.40.50.970">
    <property type="match status" value="2"/>
</dbReference>
<dbReference type="GO" id="GO:0030976">
    <property type="term" value="F:thiamine pyrophosphate binding"/>
    <property type="evidence" value="ECO:0007669"/>
    <property type="project" value="InterPro"/>
</dbReference>
<dbReference type="SUPFAM" id="SSF52467">
    <property type="entry name" value="DHS-like NAD/FAD-binding domain"/>
    <property type="match status" value="1"/>
</dbReference>
<keyword evidence="2 3" id="KW-0786">Thiamine pyrophosphate</keyword>
<evidence type="ECO:0000259" key="4">
    <source>
        <dbReference type="Pfam" id="PF00205"/>
    </source>
</evidence>
<evidence type="ECO:0000256" key="3">
    <source>
        <dbReference type="RuleBase" id="RU362132"/>
    </source>
</evidence>
<evidence type="ECO:0000313" key="7">
    <source>
        <dbReference type="EMBL" id="KJY51144.1"/>
    </source>
</evidence>
<dbReference type="GO" id="GO:0000287">
    <property type="term" value="F:magnesium ion binding"/>
    <property type="evidence" value="ECO:0007669"/>
    <property type="project" value="InterPro"/>
</dbReference>
<evidence type="ECO:0000256" key="2">
    <source>
        <dbReference type="ARBA" id="ARBA00023052"/>
    </source>
</evidence>
<dbReference type="GO" id="GO:0003824">
    <property type="term" value="F:catalytic activity"/>
    <property type="evidence" value="ECO:0007669"/>
    <property type="project" value="InterPro"/>
</dbReference>
<dbReference type="Pfam" id="PF00205">
    <property type="entry name" value="TPP_enzyme_M"/>
    <property type="match status" value="1"/>
</dbReference>
<gene>
    <name evidence="7" type="ORF">JG29_01880</name>
</gene>
<dbReference type="InterPro" id="IPR000399">
    <property type="entry name" value="TPP-bd_CS"/>
</dbReference>
<comment type="similarity">
    <text evidence="1 3">Belongs to the TPP enzyme family.</text>
</comment>
<name>A0A0F4KYW6_9LACO</name>
<dbReference type="CDD" id="cd07039">
    <property type="entry name" value="TPP_PYR_POX"/>
    <property type="match status" value="1"/>
</dbReference>
<dbReference type="InterPro" id="IPR029035">
    <property type="entry name" value="DHS-like_NAD/FAD-binding_dom"/>
</dbReference>
<accession>A0A0F4KYW6</accession>
<dbReference type="PROSITE" id="PS00187">
    <property type="entry name" value="TPP_ENZYMES"/>
    <property type="match status" value="1"/>
</dbReference>
<dbReference type="InterPro" id="IPR012001">
    <property type="entry name" value="Thiamin_PyroP_enz_TPP-bd_dom"/>
</dbReference>